<keyword evidence="1" id="KW-1133">Transmembrane helix</keyword>
<evidence type="ECO:0000256" key="1">
    <source>
        <dbReference type="SAM" id="Phobius"/>
    </source>
</evidence>
<accession>A0A5N6QL69</accession>
<gene>
    <name evidence="3" type="ORF">FH972_003834</name>
</gene>
<keyword evidence="1" id="KW-0812">Transmembrane</keyword>
<evidence type="ECO:0000313" key="4">
    <source>
        <dbReference type="Proteomes" id="UP000327013"/>
    </source>
</evidence>
<evidence type="ECO:0000313" key="3">
    <source>
        <dbReference type="EMBL" id="KAE7999399.1"/>
    </source>
</evidence>
<evidence type="ECO:0000256" key="2">
    <source>
        <dbReference type="SAM" id="SignalP"/>
    </source>
</evidence>
<sequence>MAGSFSSSSMAVIGVVAIFGLLLAILSPAVVDAQSPAPAPAPTSDGKLNPAFFRLDLKPWTLSIFVVFVAGDFNRPRDCIRADARGAGAHVPHPPS</sequence>
<keyword evidence="4" id="KW-1185">Reference proteome</keyword>
<name>A0A5N6QL69_9ROSI</name>
<dbReference type="AlphaFoldDB" id="A0A5N6QL69"/>
<dbReference type="EMBL" id="CM017321">
    <property type="protein sequence ID" value="KAE7999399.1"/>
    <property type="molecule type" value="Genomic_DNA"/>
</dbReference>
<keyword evidence="1" id="KW-0472">Membrane</keyword>
<keyword evidence="2" id="KW-0732">Signal</keyword>
<dbReference type="Proteomes" id="UP000327013">
    <property type="component" value="Chromosome 1"/>
</dbReference>
<protein>
    <submittedName>
        <fullName evidence="3">Uncharacterized protein</fullName>
    </submittedName>
</protein>
<proteinExistence type="predicted"/>
<organism evidence="3 4">
    <name type="scientific">Carpinus fangiana</name>
    <dbReference type="NCBI Taxonomy" id="176857"/>
    <lineage>
        <taxon>Eukaryota</taxon>
        <taxon>Viridiplantae</taxon>
        <taxon>Streptophyta</taxon>
        <taxon>Embryophyta</taxon>
        <taxon>Tracheophyta</taxon>
        <taxon>Spermatophyta</taxon>
        <taxon>Magnoliopsida</taxon>
        <taxon>eudicotyledons</taxon>
        <taxon>Gunneridae</taxon>
        <taxon>Pentapetalae</taxon>
        <taxon>rosids</taxon>
        <taxon>fabids</taxon>
        <taxon>Fagales</taxon>
        <taxon>Betulaceae</taxon>
        <taxon>Carpinus</taxon>
    </lineage>
</organism>
<feature type="signal peptide" evidence="2">
    <location>
        <begin position="1"/>
        <end position="33"/>
    </location>
</feature>
<feature type="chain" id="PRO_5024408910" evidence="2">
    <location>
        <begin position="34"/>
        <end position="96"/>
    </location>
</feature>
<reference evidence="3 4" key="1">
    <citation type="submission" date="2019-06" db="EMBL/GenBank/DDBJ databases">
        <title>A chromosomal-level reference genome of Carpinus fangiana (Coryloideae, Betulaceae).</title>
        <authorList>
            <person name="Yang X."/>
            <person name="Wang Z."/>
            <person name="Zhang L."/>
            <person name="Hao G."/>
            <person name="Liu J."/>
            <person name="Yang Y."/>
        </authorList>
    </citation>
    <scope>NUCLEOTIDE SEQUENCE [LARGE SCALE GENOMIC DNA]</scope>
    <source>
        <strain evidence="3">Cfa_2016G</strain>
        <tissue evidence="3">Leaf</tissue>
    </source>
</reference>
<feature type="transmembrane region" description="Helical" evidence="1">
    <location>
        <begin position="57"/>
        <end position="73"/>
    </location>
</feature>